<gene>
    <name evidence="8" type="primary">LOC102384129</name>
</gene>
<protein>
    <submittedName>
        <fullName evidence="8">Uncharacterized protein LOC102384129 isoform X1</fullName>
    </submittedName>
</protein>
<evidence type="ECO:0000256" key="6">
    <source>
        <dbReference type="SAM" id="Phobius"/>
    </source>
</evidence>
<keyword evidence="3" id="KW-0964">Secreted</keyword>
<keyword evidence="6" id="KW-0472">Membrane</keyword>
<dbReference type="KEGG" id="asn:102384129"/>
<proteinExistence type="inferred from homology"/>
<evidence type="ECO:0000313" key="8">
    <source>
        <dbReference type="RefSeq" id="XP_006031287.3"/>
    </source>
</evidence>
<name>A0A1U7RY44_ALLSI</name>
<evidence type="ECO:0000256" key="3">
    <source>
        <dbReference type="ARBA" id="ARBA00022525"/>
    </source>
</evidence>
<feature type="transmembrane region" description="Helical" evidence="6">
    <location>
        <begin position="38"/>
        <end position="59"/>
    </location>
</feature>
<keyword evidence="4" id="KW-1015">Disulfide bond</keyword>
<dbReference type="Gene3D" id="2.60.40.1900">
    <property type="entry name" value="Beta-microseminoprotein (PSP94) domain"/>
    <property type="match status" value="1"/>
</dbReference>
<keyword evidence="6" id="KW-0812">Transmembrane</keyword>
<keyword evidence="6" id="KW-1133">Transmembrane helix</keyword>
<sequence>MGRDGRSWSQAEGRPFQSRVEASKERGMGQLAWYPLRLWLGVCILSTQLGIFKVVAGLWEGTMPRETGKPQEDGAGLPSSVEIAQGSGRELWRPSELSSCLLLQKILMILSVLCTMLTLIHAVCFIIKNELEINTDGLLVPQKCLDPFDKSEHAIRTSWNSSLCMRCKCYGATVSCCTRYSSSISTPPGCEATLDEQLCEYKIHRINDPEAPCEV</sequence>
<comment type="subcellular location">
    <subcellularLocation>
        <location evidence="1">Secreted</location>
    </subcellularLocation>
</comment>
<evidence type="ECO:0000313" key="7">
    <source>
        <dbReference type="Proteomes" id="UP000189705"/>
    </source>
</evidence>
<dbReference type="Proteomes" id="UP000189705">
    <property type="component" value="Unplaced"/>
</dbReference>
<comment type="similarity">
    <text evidence="2">Belongs to the beta-microseminoprotein family.</text>
</comment>
<dbReference type="PANTHER" id="PTHR10500">
    <property type="entry name" value="BETA-MICROSEMINOPROTEIN"/>
    <property type="match status" value="1"/>
</dbReference>
<dbReference type="InParanoid" id="A0A1U7RY44"/>
<evidence type="ECO:0000256" key="4">
    <source>
        <dbReference type="ARBA" id="ARBA00023157"/>
    </source>
</evidence>
<dbReference type="Pfam" id="PF05825">
    <property type="entry name" value="PSP94"/>
    <property type="match status" value="1"/>
</dbReference>
<feature type="transmembrane region" description="Helical" evidence="6">
    <location>
        <begin position="106"/>
        <end position="127"/>
    </location>
</feature>
<dbReference type="AlphaFoldDB" id="A0A1U7RY44"/>
<dbReference type="RefSeq" id="XP_006031287.3">
    <property type="nucleotide sequence ID" value="XM_006031225.3"/>
</dbReference>
<reference evidence="8" key="1">
    <citation type="submission" date="2025-08" db="UniProtKB">
        <authorList>
            <consortium name="RefSeq"/>
        </authorList>
    </citation>
    <scope>IDENTIFICATION</scope>
</reference>
<dbReference type="PANTHER" id="PTHR10500:SF7">
    <property type="entry name" value="BETA-MICROSEMINOPROTEIN"/>
    <property type="match status" value="1"/>
</dbReference>
<dbReference type="InterPro" id="IPR008735">
    <property type="entry name" value="PSP94"/>
</dbReference>
<evidence type="ECO:0000256" key="2">
    <source>
        <dbReference type="ARBA" id="ARBA00010352"/>
    </source>
</evidence>
<dbReference type="GO" id="GO:0005576">
    <property type="term" value="C:extracellular region"/>
    <property type="evidence" value="ECO:0007669"/>
    <property type="project" value="UniProtKB-SubCell"/>
</dbReference>
<dbReference type="GeneID" id="102384129"/>
<keyword evidence="7" id="KW-1185">Reference proteome</keyword>
<accession>A0A1U7RY44</accession>
<evidence type="ECO:0000256" key="1">
    <source>
        <dbReference type="ARBA" id="ARBA00004613"/>
    </source>
</evidence>
<feature type="region of interest" description="Disordered" evidence="5">
    <location>
        <begin position="1"/>
        <end position="21"/>
    </location>
</feature>
<organism evidence="7 8">
    <name type="scientific">Alligator sinensis</name>
    <name type="common">Chinese alligator</name>
    <dbReference type="NCBI Taxonomy" id="38654"/>
    <lineage>
        <taxon>Eukaryota</taxon>
        <taxon>Metazoa</taxon>
        <taxon>Chordata</taxon>
        <taxon>Craniata</taxon>
        <taxon>Vertebrata</taxon>
        <taxon>Euteleostomi</taxon>
        <taxon>Archelosauria</taxon>
        <taxon>Archosauria</taxon>
        <taxon>Crocodylia</taxon>
        <taxon>Alligatoridae</taxon>
        <taxon>Alligatorinae</taxon>
        <taxon>Alligator</taxon>
    </lineage>
</organism>
<dbReference type="eggNOG" id="ENOG502S9AN">
    <property type="taxonomic scope" value="Eukaryota"/>
</dbReference>
<evidence type="ECO:0000256" key="5">
    <source>
        <dbReference type="SAM" id="MobiDB-lite"/>
    </source>
</evidence>